<keyword evidence="3" id="KW-1185">Reference proteome</keyword>
<dbReference type="PANTHER" id="PTHR30438:SF2">
    <property type="entry name" value="MEMBRANE PROTEIN"/>
    <property type="match status" value="1"/>
</dbReference>
<reference evidence="2 3" key="1">
    <citation type="submission" date="2018-06" db="EMBL/GenBank/DDBJ databases">
        <authorList>
            <consortium name="Pathogen Informatics"/>
            <person name="Doyle S."/>
        </authorList>
    </citation>
    <scope>NUCLEOTIDE SEQUENCE [LARGE SCALE GENOMIC DNA]</scope>
    <source>
        <strain evidence="2 3">NCTC13294</strain>
    </source>
</reference>
<accession>A0A381E4K4</accession>
<dbReference type="Proteomes" id="UP000254572">
    <property type="component" value="Unassembled WGS sequence"/>
</dbReference>
<dbReference type="Gene3D" id="2.40.50.100">
    <property type="match status" value="2"/>
</dbReference>
<dbReference type="EMBL" id="UFUW01000001">
    <property type="protein sequence ID" value="SUX21109.1"/>
    <property type="molecule type" value="Genomic_DNA"/>
</dbReference>
<organism evidence="2 3">
    <name type="scientific">Cardiobacterium valvarum</name>
    <dbReference type="NCBI Taxonomy" id="194702"/>
    <lineage>
        <taxon>Bacteria</taxon>
        <taxon>Pseudomonadati</taxon>
        <taxon>Pseudomonadota</taxon>
        <taxon>Gammaproteobacteria</taxon>
        <taxon>Cardiobacteriales</taxon>
        <taxon>Cardiobacteriaceae</taxon>
        <taxon>Cardiobacterium</taxon>
    </lineage>
</organism>
<name>A0A381E4K4_9GAMM</name>
<gene>
    <name evidence="2" type="ORF">NCTC13294_00913</name>
</gene>
<dbReference type="GO" id="GO:0005886">
    <property type="term" value="C:plasma membrane"/>
    <property type="evidence" value="ECO:0007669"/>
    <property type="project" value="TreeGrafter"/>
</dbReference>
<feature type="coiled-coil region" evidence="1">
    <location>
        <begin position="98"/>
        <end position="139"/>
    </location>
</feature>
<evidence type="ECO:0000313" key="2">
    <source>
        <dbReference type="EMBL" id="SUX21109.1"/>
    </source>
</evidence>
<proteinExistence type="predicted"/>
<dbReference type="PANTHER" id="PTHR30438">
    <property type="entry name" value="36 KDA ANTIGEN-RELATED"/>
    <property type="match status" value="1"/>
</dbReference>
<dbReference type="RefSeq" id="WP_115611209.1">
    <property type="nucleotide sequence ID" value="NZ_JBHLZC010000001.1"/>
</dbReference>
<dbReference type="OrthoDB" id="9778236at2"/>
<dbReference type="SUPFAM" id="SSF111369">
    <property type="entry name" value="HlyD-like secretion proteins"/>
    <property type="match status" value="1"/>
</dbReference>
<evidence type="ECO:0000313" key="3">
    <source>
        <dbReference type="Proteomes" id="UP000254572"/>
    </source>
</evidence>
<protein>
    <submittedName>
        <fullName evidence="2">Putative efflux pump membrane fusion protein</fullName>
    </submittedName>
</protein>
<sequence length="352" mass="37949">MRKLAYLLFVAALAAGGWWAWRQQEAAALPDYIATSNGRLEMNRIDVATLYPGRIRAVHVNEGDEVAKDAVLVELASDQSAGQLAAARAATEGAEDTVQRAQAGIKQAKQTVARAEAEIAAYRQQQKVAKLELDNARQMRRDNLISASEYSKREADYQRAVASVKAAEAARAEAQAAVAQVEAQAKEAAAGVRRAKATADTAAAADADMTVRSPLAARVEYRLVEPGNVVGAGSRVISLLDPGDISMNLFLPNAAMAPLQTGDEARIVLDGINAVFPATISYIASDAQFTPKAVETPNEREKLMYKIKLKIPPDTAKRYNRLLKGGMTGNGYVRTDRSQPWPITLNTHLPPQ</sequence>
<dbReference type="AlphaFoldDB" id="A0A381E4K4"/>
<dbReference type="Gene3D" id="1.10.287.470">
    <property type="entry name" value="Helix hairpin bin"/>
    <property type="match status" value="2"/>
</dbReference>
<evidence type="ECO:0000256" key="1">
    <source>
        <dbReference type="SAM" id="Coils"/>
    </source>
</evidence>
<keyword evidence="1" id="KW-0175">Coiled coil</keyword>